<dbReference type="EC" id="5.3.1.15" evidence="8"/>
<gene>
    <name evidence="9" type="ORF">GCM10010911_50860</name>
</gene>
<dbReference type="InterPro" id="IPR010864">
    <property type="entry name" value="D-lyxose_isomer"/>
</dbReference>
<dbReference type="EMBL" id="BMHP01000004">
    <property type="protein sequence ID" value="GGD86263.1"/>
    <property type="molecule type" value="Genomic_DNA"/>
</dbReference>
<dbReference type="Proteomes" id="UP000612456">
    <property type="component" value="Unassembled WGS sequence"/>
</dbReference>
<evidence type="ECO:0000313" key="9">
    <source>
        <dbReference type="EMBL" id="GGD86263.1"/>
    </source>
</evidence>
<dbReference type="InterPro" id="IPR014710">
    <property type="entry name" value="RmlC-like_jellyroll"/>
</dbReference>
<dbReference type="AlphaFoldDB" id="A0A916ZC43"/>
<dbReference type="CDD" id="cd20308">
    <property type="entry name" value="cupin_YdaE"/>
    <property type="match status" value="1"/>
</dbReference>
<comment type="caution">
    <text evidence="9">The sequence shown here is derived from an EMBL/GenBank/DDBJ whole genome shotgun (WGS) entry which is preliminary data.</text>
</comment>
<evidence type="ECO:0000256" key="4">
    <source>
        <dbReference type="ARBA" id="ARBA00023235"/>
    </source>
</evidence>
<comment type="catalytic activity">
    <reaction evidence="6">
        <text>D-lyxose = D-xylulose</text>
        <dbReference type="Rhea" id="RHEA:14201"/>
        <dbReference type="ChEBI" id="CHEBI:16789"/>
        <dbReference type="ChEBI" id="CHEBI:17140"/>
        <dbReference type="EC" id="5.3.1.15"/>
    </reaction>
</comment>
<sequence length="183" mass="20254">MLRSEVKQAQQRAAAMFAEAGITITAEEQAGIEVAGFGLDRLETEGLELITYVNTDRYCAKELVLFPRQTCPEHIHPPIAGEPGKMETFRCRWGKVFLYVEGAPTEQIAAVVPAASSAYYTVFHEVSLSPGEQYTIAPGTKHWFQAGDEGSIVSEFSSTSRDEFDIFTDPNIERMPVITEDEA</sequence>
<evidence type="ECO:0000256" key="8">
    <source>
        <dbReference type="ARBA" id="ARBA00044972"/>
    </source>
</evidence>
<evidence type="ECO:0000256" key="3">
    <source>
        <dbReference type="ARBA" id="ARBA00023211"/>
    </source>
</evidence>
<protein>
    <recommendedName>
        <fullName evidence="8">D-lyxose ketol-isomerase</fullName>
        <ecNumber evidence="8">5.3.1.15</ecNumber>
    </recommendedName>
</protein>
<dbReference type="InterPro" id="IPR011051">
    <property type="entry name" value="RmlC_Cupin_sf"/>
</dbReference>
<accession>A0A916ZC43</accession>
<dbReference type="GO" id="GO:0047828">
    <property type="term" value="F:D-lyxose ketol-isomerase activity"/>
    <property type="evidence" value="ECO:0007669"/>
    <property type="project" value="UniProtKB-EC"/>
</dbReference>
<keyword evidence="10" id="KW-1185">Reference proteome</keyword>
<keyword evidence="3" id="KW-0464">Manganese</keyword>
<dbReference type="Gene3D" id="2.60.120.10">
    <property type="entry name" value="Jelly Rolls"/>
    <property type="match status" value="1"/>
</dbReference>
<evidence type="ECO:0000313" key="10">
    <source>
        <dbReference type="Proteomes" id="UP000612456"/>
    </source>
</evidence>
<name>A0A916ZC43_9BACL</name>
<proteinExistence type="inferred from homology"/>
<keyword evidence="5" id="KW-0119">Carbohydrate metabolism</keyword>
<reference evidence="9" key="1">
    <citation type="journal article" date="2014" name="Int. J. Syst. Evol. Microbiol.">
        <title>Complete genome sequence of Corynebacterium casei LMG S-19264T (=DSM 44701T), isolated from a smear-ripened cheese.</title>
        <authorList>
            <consortium name="US DOE Joint Genome Institute (JGI-PGF)"/>
            <person name="Walter F."/>
            <person name="Albersmeier A."/>
            <person name="Kalinowski J."/>
            <person name="Ruckert C."/>
        </authorList>
    </citation>
    <scope>NUCLEOTIDE SEQUENCE</scope>
    <source>
        <strain evidence="9">CGMCC 1.15178</strain>
    </source>
</reference>
<keyword evidence="2" id="KW-0479">Metal-binding</keyword>
<dbReference type="GO" id="GO:0046872">
    <property type="term" value="F:metal ion binding"/>
    <property type="evidence" value="ECO:0007669"/>
    <property type="project" value="UniProtKB-KW"/>
</dbReference>
<organism evidence="9 10">
    <name type="scientific">Paenibacillus nasutitermitis</name>
    <dbReference type="NCBI Taxonomy" id="1652958"/>
    <lineage>
        <taxon>Bacteria</taxon>
        <taxon>Bacillati</taxon>
        <taxon>Bacillota</taxon>
        <taxon>Bacilli</taxon>
        <taxon>Bacillales</taxon>
        <taxon>Paenibacillaceae</taxon>
        <taxon>Paenibacillus</taxon>
    </lineage>
</organism>
<dbReference type="RefSeq" id="WP_188996355.1">
    <property type="nucleotide sequence ID" value="NZ_BMHP01000004.1"/>
</dbReference>
<evidence type="ECO:0000256" key="5">
    <source>
        <dbReference type="ARBA" id="ARBA00023277"/>
    </source>
</evidence>
<comment type="cofactor">
    <cofactor evidence="1">
        <name>Mn(2+)</name>
        <dbReference type="ChEBI" id="CHEBI:29035"/>
    </cofactor>
</comment>
<keyword evidence="4 9" id="KW-0413">Isomerase</keyword>
<evidence type="ECO:0000256" key="2">
    <source>
        <dbReference type="ARBA" id="ARBA00022723"/>
    </source>
</evidence>
<evidence type="ECO:0000256" key="6">
    <source>
        <dbReference type="ARBA" id="ARBA00044907"/>
    </source>
</evidence>
<comment type="similarity">
    <text evidence="7">Belongs to the D-lyxose ketol-isomerase family.</text>
</comment>
<evidence type="ECO:0000256" key="1">
    <source>
        <dbReference type="ARBA" id="ARBA00001936"/>
    </source>
</evidence>
<reference evidence="9" key="2">
    <citation type="submission" date="2020-09" db="EMBL/GenBank/DDBJ databases">
        <authorList>
            <person name="Sun Q."/>
            <person name="Zhou Y."/>
        </authorList>
    </citation>
    <scope>NUCLEOTIDE SEQUENCE</scope>
    <source>
        <strain evidence="9">CGMCC 1.15178</strain>
    </source>
</reference>
<dbReference type="SUPFAM" id="SSF51182">
    <property type="entry name" value="RmlC-like cupins"/>
    <property type="match status" value="1"/>
</dbReference>
<evidence type="ECO:0000256" key="7">
    <source>
        <dbReference type="ARBA" id="ARBA00044951"/>
    </source>
</evidence>
<dbReference type="Pfam" id="PF07385">
    <property type="entry name" value="Lyx_isomer"/>
    <property type="match status" value="1"/>
</dbReference>